<evidence type="ECO:0000256" key="2">
    <source>
        <dbReference type="SAM" id="Phobius"/>
    </source>
</evidence>
<evidence type="ECO:0000313" key="5">
    <source>
        <dbReference type="Proteomes" id="UP001217089"/>
    </source>
</evidence>
<comment type="caution">
    <text evidence="4">The sequence shown here is derived from an EMBL/GenBank/DDBJ whole genome shotgun (WGS) entry which is preliminary data.</text>
</comment>
<feature type="region of interest" description="Disordered" evidence="1">
    <location>
        <begin position="392"/>
        <end position="472"/>
    </location>
</feature>
<keyword evidence="3" id="KW-0732">Signal</keyword>
<accession>A0ABQ9FTG9</accession>
<gene>
    <name evidence="4" type="ORF">KUTeg_002140</name>
</gene>
<evidence type="ECO:0000313" key="4">
    <source>
        <dbReference type="EMBL" id="KAJ8320553.1"/>
    </source>
</evidence>
<feature type="chain" id="PRO_5047363634" evidence="3">
    <location>
        <begin position="24"/>
        <end position="472"/>
    </location>
</feature>
<evidence type="ECO:0000256" key="3">
    <source>
        <dbReference type="SAM" id="SignalP"/>
    </source>
</evidence>
<name>A0ABQ9FTG9_TEGGR</name>
<dbReference type="Proteomes" id="UP001217089">
    <property type="component" value="Unassembled WGS sequence"/>
</dbReference>
<proteinExistence type="predicted"/>
<sequence>MNHTTYINSLLYLLLVNFICIFASDLENHVCYPAINKTDLYYYTNISVPLDTEMVQEIMRKNTSTCVFEFDLRIRGAIFIELTNKDPYRYRICRTFSAIKFKIDKEGLPVKKFDCSDSGKWNVPWPWKKVVVEIDLLFNNTSLYPLTESTVNLKTFVGNFPRLMHQRYKRYGGLIKMPTKLYYGNKIPVYCLGDYYNEISYKRNFLNYYTSTDRERKVKFLLIRRSVCIRTYSAMNSLLDSECHWKVKLSIGNEVLMVLKCEGTYDYWCLPEKWIKKSHQLLEIYFVSVDKRSLALDYTIKITTNESFSSYDQYRCPYETTTAIAPTRATKTLNEHEKYWNNRGPSVATYLVPIVAIVVMIFVFICFGSYVKSKRTSRQRRIEHHRLQMAYTPADSSPSVPNPAYRTHDPVMDPTSLDESTPSYYDPPPNYAGVVASAPPTNTAPSSTDIPPPPPSYEDALAMTNNKNSTHF</sequence>
<reference evidence="4 5" key="1">
    <citation type="submission" date="2022-12" db="EMBL/GenBank/DDBJ databases">
        <title>Chromosome-level genome of Tegillarca granosa.</title>
        <authorList>
            <person name="Kim J."/>
        </authorList>
    </citation>
    <scope>NUCLEOTIDE SEQUENCE [LARGE SCALE GENOMIC DNA]</scope>
    <source>
        <strain evidence="4">Teg-2019</strain>
        <tissue evidence="4">Adductor muscle</tissue>
    </source>
</reference>
<feature type="compositionally biased region" description="Polar residues" evidence="1">
    <location>
        <begin position="463"/>
        <end position="472"/>
    </location>
</feature>
<keyword evidence="2" id="KW-0472">Membrane</keyword>
<keyword evidence="2" id="KW-0812">Transmembrane</keyword>
<dbReference type="EMBL" id="JARBDR010000141">
    <property type="protein sequence ID" value="KAJ8320553.1"/>
    <property type="molecule type" value="Genomic_DNA"/>
</dbReference>
<evidence type="ECO:0000256" key="1">
    <source>
        <dbReference type="SAM" id="MobiDB-lite"/>
    </source>
</evidence>
<feature type="compositionally biased region" description="Polar residues" evidence="1">
    <location>
        <begin position="439"/>
        <end position="449"/>
    </location>
</feature>
<feature type="signal peptide" evidence="3">
    <location>
        <begin position="1"/>
        <end position="23"/>
    </location>
</feature>
<keyword evidence="2" id="KW-1133">Transmembrane helix</keyword>
<protein>
    <submittedName>
        <fullName evidence="4">Uncharacterized protein</fullName>
    </submittedName>
</protein>
<feature type="transmembrane region" description="Helical" evidence="2">
    <location>
        <begin position="350"/>
        <end position="371"/>
    </location>
</feature>
<organism evidence="4 5">
    <name type="scientific">Tegillarca granosa</name>
    <name type="common">Malaysian cockle</name>
    <name type="synonym">Anadara granosa</name>
    <dbReference type="NCBI Taxonomy" id="220873"/>
    <lineage>
        <taxon>Eukaryota</taxon>
        <taxon>Metazoa</taxon>
        <taxon>Spiralia</taxon>
        <taxon>Lophotrochozoa</taxon>
        <taxon>Mollusca</taxon>
        <taxon>Bivalvia</taxon>
        <taxon>Autobranchia</taxon>
        <taxon>Pteriomorphia</taxon>
        <taxon>Arcoida</taxon>
        <taxon>Arcoidea</taxon>
        <taxon>Arcidae</taxon>
        <taxon>Tegillarca</taxon>
    </lineage>
</organism>
<keyword evidence="5" id="KW-1185">Reference proteome</keyword>